<reference evidence="1 2" key="1">
    <citation type="submission" date="2024-06" db="EMBL/GenBank/DDBJ databases">
        <title>The Natural Products Discovery Center: Release of the First 8490 Sequenced Strains for Exploring Actinobacteria Biosynthetic Diversity.</title>
        <authorList>
            <person name="Kalkreuter E."/>
            <person name="Kautsar S.A."/>
            <person name="Yang D."/>
            <person name="Bader C.D."/>
            <person name="Teijaro C.N."/>
            <person name="Fluegel L."/>
            <person name="Davis C.M."/>
            <person name="Simpson J.R."/>
            <person name="Lauterbach L."/>
            <person name="Steele A.D."/>
            <person name="Gui C."/>
            <person name="Meng S."/>
            <person name="Li G."/>
            <person name="Viehrig K."/>
            <person name="Ye F."/>
            <person name="Su P."/>
            <person name="Kiefer A.F."/>
            <person name="Nichols A."/>
            <person name="Cepeda A.J."/>
            <person name="Yan W."/>
            <person name="Fan B."/>
            <person name="Jiang Y."/>
            <person name="Adhikari A."/>
            <person name="Zheng C.-J."/>
            <person name="Schuster L."/>
            <person name="Cowan T.M."/>
            <person name="Smanski M.J."/>
            <person name="Chevrette M.G."/>
            <person name="De Carvalho L.P.S."/>
            <person name="Shen B."/>
        </authorList>
    </citation>
    <scope>NUCLEOTIDE SEQUENCE [LARGE SCALE GENOMIC DNA]</scope>
    <source>
        <strain evidence="1 2">NPDC000837</strain>
    </source>
</reference>
<dbReference type="EMBL" id="JBEPBX010000008">
    <property type="protein sequence ID" value="MER6614081.1"/>
    <property type="molecule type" value="Genomic_DNA"/>
</dbReference>
<keyword evidence="2" id="KW-1185">Reference proteome</keyword>
<evidence type="ECO:0000313" key="1">
    <source>
        <dbReference type="EMBL" id="MER6614081.1"/>
    </source>
</evidence>
<name>A0ABV1UUZ0_9ACTN</name>
<proteinExistence type="predicted"/>
<comment type="caution">
    <text evidence="1">The sequence shown here is derived from an EMBL/GenBank/DDBJ whole genome shotgun (WGS) entry which is preliminary data.</text>
</comment>
<accession>A0ABV1UUZ0</accession>
<dbReference type="Proteomes" id="UP001445472">
    <property type="component" value="Unassembled WGS sequence"/>
</dbReference>
<dbReference type="InterPro" id="IPR019587">
    <property type="entry name" value="Polyketide_cyclase/dehydratase"/>
</dbReference>
<gene>
    <name evidence="1" type="ORF">ABT276_12010</name>
</gene>
<organism evidence="1 2">
    <name type="scientific">Streptomyces xantholiticus</name>
    <dbReference type="NCBI Taxonomy" id="68285"/>
    <lineage>
        <taxon>Bacteria</taxon>
        <taxon>Bacillati</taxon>
        <taxon>Actinomycetota</taxon>
        <taxon>Actinomycetes</taxon>
        <taxon>Kitasatosporales</taxon>
        <taxon>Streptomycetaceae</taxon>
        <taxon>Streptomyces</taxon>
    </lineage>
</organism>
<dbReference type="Gene3D" id="3.30.530.20">
    <property type="match status" value="1"/>
</dbReference>
<dbReference type="RefSeq" id="WP_351975997.1">
    <property type="nucleotide sequence ID" value="NZ_JBEPBX010000008.1"/>
</dbReference>
<dbReference type="CDD" id="cd07812">
    <property type="entry name" value="SRPBCC"/>
    <property type="match status" value="1"/>
</dbReference>
<dbReference type="InterPro" id="IPR023393">
    <property type="entry name" value="START-like_dom_sf"/>
</dbReference>
<protein>
    <submittedName>
        <fullName evidence="1">SRPBCC family protein</fullName>
    </submittedName>
</protein>
<dbReference type="SUPFAM" id="SSF55961">
    <property type="entry name" value="Bet v1-like"/>
    <property type="match status" value="1"/>
</dbReference>
<evidence type="ECO:0000313" key="2">
    <source>
        <dbReference type="Proteomes" id="UP001445472"/>
    </source>
</evidence>
<dbReference type="Pfam" id="PF10604">
    <property type="entry name" value="Polyketide_cyc2"/>
    <property type="match status" value="1"/>
</dbReference>
<sequence>MRYADGPATAHDVYIEAAPQAVWELVTDIHLPARLSPELQRAEWLGDVGAPQVGACFAGYNRHPMIGEWRTVSHVLEVAEQRLFRWAVVDADGRYSEQAPDPAHPLATWSFALEAEGSGTRLRQSVRIGPARSGVNLAIDRMPEREEEIVAFRLGELHANIEASLQGIKALAEAERSSP</sequence>